<evidence type="ECO:0000256" key="2">
    <source>
        <dbReference type="SAM" id="Phobius"/>
    </source>
</evidence>
<dbReference type="WBParaSite" id="EEL_0000968201-mRNA-1">
    <property type="protein sequence ID" value="EEL_0000968201-mRNA-1"/>
    <property type="gene ID" value="EEL_0000968201"/>
</dbReference>
<feature type="transmembrane region" description="Helical" evidence="2">
    <location>
        <begin position="52"/>
        <end position="75"/>
    </location>
</feature>
<keyword evidence="2" id="KW-1133">Transmembrane helix</keyword>
<organism evidence="4 5">
    <name type="scientific">Elaeophora elaphi</name>
    <dbReference type="NCBI Taxonomy" id="1147741"/>
    <lineage>
        <taxon>Eukaryota</taxon>
        <taxon>Metazoa</taxon>
        <taxon>Ecdysozoa</taxon>
        <taxon>Nematoda</taxon>
        <taxon>Chromadorea</taxon>
        <taxon>Rhabditida</taxon>
        <taxon>Spirurina</taxon>
        <taxon>Spiruromorpha</taxon>
        <taxon>Filarioidea</taxon>
        <taxon>Onchocercidae</taxon>
        <taxon>Elaeophora</taxon>
    </lineage>
</organism>
<keyword evidence="2" id="KW-0812">Transmembrane</keyword>
<evidence type="ECO:0000259" key="3">
    <source>
        <dbReference type="SMART" id="SM01088"/>
    </source>
</evidence>
<evidence type="ECO:0000313" key="4">
    <source>
        <dbReference type="Proteomes" id="UP000050640"/>
    </source>
</evidence>
<dbReference type="AlphaFoldDB" id="A0A0R3S4G3"/>
<dbReference type="GO" id="GO:0042302">
    <property type="term" value="F:structural constituent of cuticle"/>
    <property type="evidence" value="ECO:0007669"/>
    <property type="project" value="InterPro"/>
</dbReference>
<dbReference type="Pfam" id="PF01484">
    <property type="entry name" value="Col_cuticle_N"/>
    <property type="match status" value="1"/>
</dbReference>
<reference evidence="5" key="1">
    <citation type="submission" date="2017-02" db="UniProtKB">
        <authorList>
            <consortium name="WormBaseParasite"/>
        </authorList>
    </citation>
    <scope>IDENTIFICATION</scope>
</reference>
<keyword evidence="1" id="KW-0677">Repeat</keyword>
<dbReference type="InterPro" id="IPR002486">
    <property type="entry name" value="Col_cuticle_N"/>
</dbReference>
<keyword evidence="2" id="KW-0472">Membrane</keyword>
<feature type="domain" description="Nematode cuticle collagen N-terminal" evidence="3">
    <location>
        <begin position="51"/>
        <end position="103"/>
    </location>
</feature>
<protein>
    <submittedName>
        <fullName evidence="5">Col_cuticle_N domain-containing protein</fullName>
    </submittedName>
</protein>
<dbReference type="STRING" id="1147741.A0A0R3S4G3"/>
<evidence type="ECO:0000256" key="1">
    <source>
        <dbReference type="ARBA" id="ARBA00022737"/>
    </source>
</evidence>
<name>A0A0R3S4G3_9BILA</name>
<dbReference type="SMART" id="SM01088">
    <property type="entry name" value="Col_cuticle_N"/>
    <property type="match status" value="1"/>
</dbReference>
<keyword evidence="4" id="KW-1185">Reference proteome</keyword>
<dbReference type="Proteomes" id="UP000050640">
    <property type="component" value="Unplaced"/>
</dbReference>
<proteinExistence type="predicted"/>
<evidence type="ECO:0000313" key="5">
    <source>
        <dbReference type="WBParaSite" id="EEL_0000968201-mRNA-1"/>
    </source>
</evidence>
<accession>A0A0R3S4G3</accession>
<sequence>MSKNNRAVKEKSRGHGFLENLIFDRIEDTMMGGECYTSKSALQQQMLTLRRAALFAVTLATAATFVCMFSIPLFYNYLQYVHSSMQNEVDFCKQRSRNIWKEISKTQIFICTIGYKSGRKGM</sequence>